<dbReference type="EMBL" id="JBDIMF010000008">
    <property type="protein sequence ID" value="MEN2787974.1"/>
    <property type="molecule type" value="Genomic_DNA"/>
</dbReference>
<evidence type="ECO:0000313" key="1">
    <source>
        <dbReference type="EMBL" id="MEN2787974.1"/>
    </source>
</evidence>
<accession>A0ABU9XWQ8</accession>
<keyword evidence="2" id="KW-1185">Reference proteome</keyword>
<comment type="caution">
    <text evidence="1">The sequence shown here is derived from an EMBL/GenBank/DDBJ whole genome shotgun (WGS) entry which is preliminary data.</text>
</comment>
<name>A0ABU9XWQ8_9SPHN</name>
<proteinExistence type="predicted"/>
<dbReference type="RefSeq" id="WP_345866219.1">
    <property type="nucleotide sequence ID" value="NZ_JBDIMF010000008.1"/>
</dbReference>
<dbReference type="Proteomes" id="UP001404104">
    <property type="component" value="Unassembled WGS sequence"/>
</dbReference>
<sequence length="154" mass="17448">MLALLARDLADVPADRLERAITEWVRTERWMPKAADLVDICQRHQRDDLNLQPEVRGVTDEVAAFVDARNALLAHAPKGRKDIEWFVDASGQAKLRYKGFESISPDRVPVEDVDRYNSALSKFGADFRWDCDGRMRLLKEDPEPDGRDNAGPAS</sequence>
<protein>
    <submittedName>
        <fullName evidence="1">Uncharacterized protein</fullName>
    </submittedName>
</protein>
<reference evidence="1 2" key="1">
    <citation type="submission" date="2024-05" db="EMBL/GenBank/DDBJ databases">
        <authorList>
            <person name="Liu Q."/>
            <person name="Xin Y.-H."/>
        </authorList>
    </citation>
    <scope>NUCLEOTIDE SEQUENCE [LARGE SCALE GENOMIC DNA]</scope>
    <source>
        <strain evidence="1 2">CGMCC 1.15349</strain>
    </source>
</reference>
<gene>
    <name evidence="1" type="ORF">ABC969_16290</name>
</gene>
<organism evidence="1 2">
    <name type="scientific">Sphingomonas qilianensis</name>
    <dbReference type="NCBI Taxonomy" id="1736690"/>
    <lineage>
        <taxon>Bacteria</taxon>
        <taxon>Pseudomonadati</taxon>
        <taxon>Pseudomonadota</taxon>
        <taxon>Alphaproteobacteria</taxon>
        <taxon>Sphingomonadales</taxon>
        <taxon>Sphingomonadaceae</taxon>
        <taxon>Sphingomonas</taxon>
    </lineage>
</organism>
<evidence type="ECO:0000313" key="2">
    <source>
        <dbReference type="Proteomes" id="UP001404104"/>
    </source>
</evidence>